<feature type="domain" description="Bacterial type II secretion system protein E" evidence="4">
    <location>
        <begin position="389"/>
        <end position="403"/>
    </location>
</feature>
<evidence type="ECO:0000313" key="6">
    <source>
        <dbReference type="Proteomes" id="UP000034595"/>
    </source>
</evidence>
<evidence type="ECO:0000256" key="2">
    <source>
        <dbReference type="ARBA" id="ARBA00022741"/>
    </source>
</evidence>
<reference evidence="5 6" key="1">
    <citation type="journal article" date="2015" name="Nature">
        <title>rRNA introns, odd ribosomes, and small enigmatic genomes across a large radiation of phyla.</title>
        <authorList>
            <person name="Brown C.T."/>
            <person name="Hug L.A."/>
            <person name="Thomas B.C."/>
            <person name="Sharon I."/>
            <person name="Castelle C.J."/>
            <person name="Singh A."/>
            <person name="Wilkins M.J."/>
            <person name="Williams K.H."/>
            <person name="Banfield J.F."/>
        </authorList>
    </citation>
    <scope>NUCLEOTIDE SEQUENCE [LARGE SCALE GENOMIC DNA]</scope>
</reference>
<evidence type="ECO:0000256" key="1">
    <source>
        <dbReference type="ARBA" id="ARBA00006611"/>
    </source>
</evidence>
<keyword evidence="3" id="KW-0067">ATP-binding</keyword>
<dbReference type="PANTHER" id="PTHR30258:SF1">
    <property type="entry name" value="PROTEIN TRANSPORT PROTEIN HOFB HOMOLOG"/>
    <property type="match status" value="1"/>
</dbReference>
<dbReference type="PROSITE" id="PS00662">
    <property type="entry name" value="T2SP_E"/>
    <property type="match status" value="1"/>
</dbReference>
<dbReference type="Pfam" id="PF00437">
    <property type="entry name" value="T2SSE"/>
    <property type="match status" value="1"/>
</dbReference>
<dbReference type="CDD" id="cd01129">
    <property type="entry name" value="PulE-GspE-like"/>
    <property type="match status" value="1"/>
</dbReference>
<comment type="similarity">
    <text evidence="1">Belongs to the GSP E family.</text>
</comment>
<dbReference type="InterPro" id="IPR037257">
    <property type="entry name" value="T2SS_E_N_sf"/>
</dbReference>
<dbReference type="PANTHER" id="PTHR30258">
    <property type="entry name" value="TYPE II SECRETION SYSTEM PROTEIN GSPE-RELATED"/>
    <property type="match status" value="1"/>
</dbReference>
<dbReference type="InterPro" id="IPR003593">
    <property type="entry name" value="AAA+_ATPase"/>
</dbReference>
<dbReference type="Pfam" id="PF05157">
    <property type="entry name" value="MshEN"/>
    <property type="match status" value="1"/>
</dbReference>
<dbReference type="SUPFAM" id="SSF52540">
    <property type="entry name" value="P-loop containing nucleoside triphosphate hydrolases"/>
    <property type="match status" value="1"/>
</dbReference>
<dbReference type="SMART" id="SM00382">
    <property type="entry name" value="AAA"/>
    <property type="match status" value="1"/>
</dbReference>
<dbReference type="GO" id="GO:0005524">
    <property type="term" value="F:ATP binding"/>
    <property type="evidence" value="ECO:0007669"/>
    <property type="project" value="UniProtKB-KW"/>
</dbReference>
<gene>
    <name evidence="5" type="ORF">UW78_C0011G0018</name>
</gene>
<accession>A0A0G1MKN9</accession>
<dbReference type="Gene3D" id="3.30.450.90">
    <property type="match status" value="1"/>
</dbReference>
<comment type="caution">
    <text evidence="5">The sequence shown here is derived from an EMBL/GenBank/DDBJ whole genome shotgun (WGS) entry which is preliminary data.</text>
</comment>
<protein>
    <submittedName>
        <fullName evidence="5">Type II secretion system protein E</fullName>
    </submittedName>
</protein>
<proteinExistence type="inferred from homology"/>
<dbReference type="EMBL" id="LCJQ01000011">
    <property type="protein sequence ID" value="KKT81387.1"/>
    <property type="molecule type" value="Genomic_DNA"/>
</dbReference>
<dbReference type="Gene3D" id="3.30.300.160">
    <property type="entry name" value="Type II secretion system, protein E, N-terminal domain"/>
    <property type="match status" value="1"/>
</dbReference>
<dbReference type="PATRIC" id="fig|1618610.3.peg.501"/>
<organism evidence="5 6">
    <name type="scientific">Candidatus Azambacteria bacterium GW2011_GWA1_44_9</name>
    <dbReference type="NCBI Taxonomy" id="1618610"/>
    <lineage>
        <taxon>Bacteria</taxon>
        <taxon>Candidatus Azamiibacteriota</taxon>
    </lineage>
</organism>
<sequence>MIILDTLVQHGIVKKEDVPDIIRRTEEGTTLEDALIQHGISKEDILRGRGIYYNLPIRDLKGKGVPFDILKYIPEDSASYYHFAPIGIVNGILEIGILDPENIEARDALQFIATKVSMPFKIYLISRDDFRSILENYRGLSGEVTKALSELEVDISDVKKGEIVTQREPSVKETEDEKKRAHVAEDAPVAKITAVILRHATEGGASDVHIEHMGEQVRVRFRVDGELYTSLILPVNVHSSVVARIKILANLKLDEKRKPQDGRFSARIDGRKIDFRVSTFPAYYGEKVVMRILDTQKGIRTLAETGFRPRDLALVRSALARPYGIILITGPTGSGKSTTLYSMLNELDKETRNIISLEDPVEYNIAGINQSQVRPEIGYTFANGLRTTLRQDPDIIMVGEIRDKETAQLAIQAALTGHLVFSTLHTNNAIGAIPRLVDMGVDPYLIAPTLVLSIAQRLVRTIAPGSESLLEESDAMKIMVEKQFSDLPTSFKSEINIDRPFYEAKPTEESSTGMRGRVAVFEMFPVDKEIERLILAEPTEPRLWEAARKKGMLTMKEDAMLKCMDKIVPFQEIGGL</sequence>
<dbReference type="GO" id="GO:0016887">
    <property type="term" value="F:ATP hydrolysis activity"/>
    <property type="evidence" value="ECO:0007669"/>
    <property type="project" value="TreeGrafter"/>
</dbReference>
<evidence type="ECO:0000259" key="4">
    <source>
        <dbReference type="PROSITE" id="PS00662"/>
    </source>
</evidence>
<keyword evidence="2" id="KW-0547">Nucleotide-binding</keyword>
<dbReference type="AlphaFoldDB" id="A0A0G1MKN9"/>
<dbReference type="Gene3D" id="3.40.50.300">
    <property type="entry name" value="P-loop containing nucleotide triphosphate hydrolases"/>
    <property type="match status" value="1"/>
</dbReference>
<dbReference type="GO" id="GO:0005886">
    <property type="term" value="C:plasma membrane"/>
    <property type="evidence" value="ECO:0007669"/>
    <property type="project" value="TreeGrafter"/>
</dbReference>
<dbReference type="InterPro" id="IPR027417">
    <property type="entry name" value="P-loop_NTPase"/>
</dbReference>
<dbReference type="InterPro" id="IPR007831">
    <property type="entry name" value="T2SS_GspE_N"/>
</dbReference>
<dbReference type="Proteomes" id="UP000034595">
    <property type="component" value="Unassembled WGS sequence"/>
</dbReference>
<dbReference type="InterPro" id="IPR001482">
    <property type="entry name" value="T2SS/T4SS_dom"/>
</dbReference>
<name>A0A0G1MKN9_9BACT</name>
<dbReference type="SUPFAM" id="SSF160246">
    <property type="entry name" value="EspE N-terminal domain-like"/>
    <property type="match status" value="1"/>
</dbReference>
<evidence type="ECO:0000313" key="5">
    <source>
        <dbReference type="EMBL" id="KKT81387.1"/>
    </source>
</evidence>
<evidence type="ECO:0000256" key="3">
    <source>
        <dbReference type="ARBA" id="ARBA00022840"/>
    </source>
</evidence>